<keyword evidence="2" id="KW-1185">Reference proteome</keyword>
<reference evidence="1 2" key="2">
    <citation type="journal article" date="2022" name="Mol. Ecol. Resour.">
        <title>The genomes of chicory, endive, great burdock and yacon provide insights into Asteraceae paleo-polyploidization history and plant inulin production.</title>
        <authorList>
            <person name="Fan W."/>
            <person name="Wang S."/>
            <person name="Wang H."/>
            <person name="Wang A."/>
            <person name="Jiang F."/>
            <person name="Liu H."/>
            <person name="Zhao H."/>
            <person name="Xu D."/>
            <person name="Zhang Y."/>
        </authorList>
    </citation>
    <scope>NUCLEOTIDE SEQUENCE [LARGE SCALE GENOMIC DNA]</scope>
    <source>
        <strain evidence="2">cv. Punajuju</strain>
        <tissue evidence="1">Leaves</tissue>
    </source>
</reference>
<name>A0ACB9GXL6_CICIN</name>
<proteinExistence type="predicted"/>
<protein>
    <submittedName>
        <fullName evidence="1">Uncharacterized protein</fullName>
    </submittedName>
</protein>
<evidence type="ECO:0000313" key="1">
    <source>
        <dbReference type="EMBL" id="KAI3788250.1"/>
    </source>
</evidence>
<comment type="caution">
    <text evidence="1">The sequence shown here is derived from an EMBL/GenBank/DDBJ whole genome shotgun (WGS) entry which is preliminary data.</text>
</comment>
<dbReference type="EMBL" id="CM042009">
    <property type="protein sequence ID" value="KAI3788250.1"/>
    <property type="molecule type" value="Genomic_DNA"/>
</dbReference>
<organism evidence="1 2">
    <name type="scientific">Cichorium intybus</name>
    <name type="common">Chicory</name>
    <dbReference type="NCBI Taxonomy" id="13427"/>
    <lineage>
        <taxon>Eukaryota</taxon>
        <taxon>Viridiplantae</taxon>
        <taxon>Streptophyta</taxon>
        <taxon>Embryophyta</taxon>
        <taxon>Tracheophyta</taxon>
        <taxon>Spermatophyta</taxon>
        <taxon>Magnoliopsida</taxon>
        <taxon>eudicotyledons</taxon>
        <taxon>Gunneridae</taxon>
        <taxon>Pentapetalae</taxon>
        <taxon>asterids</taxon>
        <taxon>campanulids</taxon>
        <taxon>Asterales</taxon>
        <taxon>Asteraceae</taxon>
        <taxon>Cichorioideae</taxon>
        <taxon>Cichorieae</taxon>
        <taxon>Cichoriinae</taxon>
        <taxon>Cichorium</taxon>
    </lineage>
</organism>
<reference evidence="2" key="1">
    <citation type="journal article" date="2022" name="Mol. Ecol. Resour.">
        <title>The genomes of chicory, endive, great burdock and yacon provide insights into Asteraceae palaeo-polyploidization history and plant inulin production.</title>
        <authorList>
            <person name="Fan W."/>
            <person name="Wang S."/>
            <person name="Wang H."/>
            <person name="Wang A."/>
            <person name="Jiang F."/>
            <person name="Liu H."/>
            <person name="Zhao H."/>
            <person name="Xu D."/>
            <person name="Zhang Y."/>
        </authorList>
    </citation>
    <scope>NUCLEOTIDE SEQUENCE [LARGE SCALE GENOMIC DNA]</scope>
    <source>
        <strain evidence="2">cv. Punajuju</strain>
    </source>
</reference>
<dbReference type="Proteomes" id="UP001055811">
    <property type="component" value="Linkage Group LG01"/>
</dbReference>
<evidence type="ECO:0000313" key="2">
    <source>
        <dbReference type="Proteomes" id="UP001055811"/>
    </source>
</evidence>
<sequence length="68" mass="7971">MIDPVRNSLILASWFFFNLQFRLPLIPLSYSSLFFNPDSATSTSFKSEFKNFPNSQQIQKFYRGNVAR</sequence>
<accession>A0ACB9GXL6</accession>
<gene>
    <name evidence="1" type="ORF">L2E82_01010</name>
</gene>